<protein>
    <submittedName>
        <fullName evidence="2">Putative secreted protein</fullName>
    </submittedName>
</protein>
<keyword evidence="1" id="KW-0812">Transmembrane</keyword>
<accession>A0A6M2DXT5</accession>
<dbReference type="EMBL" id="GIIL01007459">
    <property type="protein sequence ID" value="NOV51185.1"/>
    <property type="molecule type" value="Transcribed_RNA"/>
</dbReference>
<evidence type="ECO:0000313" key="2">
    <source>
        <dbReference type="EMBL" id="NOV51185.1"/>
    </source>
</evidence>
<feature type="transmembrane region" description="Helical" evidence="1">
    <location>
        <begin position="12"/>
        <end position="34"/>
    </location>
</feature>
<keyword evidence="1" id="KW-1133">Transmembrane helix</keyword>
<sequence>MASCSRHSLLRICLIQLALLLIIVANIVFSWLTLRSTLSGLLHSPPAPYLETLQIVLSGLSHRPHLRSI</sequence>
<reference evidence="2" key="1">
    <citation type="submission" date="2020-03" db="EMBL/GenBank/DDBJ databases">
        <title>Transcriptomic Profiling of the Digestive Tract of the Rat Flea, Xenopsylla cheopis, Following Blood Feeding and Infection with Yersinia pestis.</title>
        <authorList>
            <person name="Bland D.M."/>
            <person name="Martens C.A."/>
            <person name="Virtaneva K."/>
            <person name="Kanakabandi K."/>
            <person name="Long D."/>
            <person name="Rosenke R."/>
            <person name="Saturday G.A."/>
            <person name="Hoyt F.H."/>
            <person name="Bruno D.P."/>
            <person name="Ribeiro J.M.C."/>
            <person name="Hinnebusch J."/>
        </authorList>
    </citation>
    <scope>NUCLEOTIDE SEQUENCE</scope>
</reference>
<evidence type="ECO:0000256" key="1">
    <source>
        <dbReference type="SAM" id="Phobius"/>
    </source>
</evidence>
<organism evidence="2">
    <name type="scientific">Xenopsylla cheopis</name>
    <name type="common">Oriental rat flea</name>
    <name type="synonym">Pulex cheopis</name>
    <dbReference type="NCBI Taxonomy" id="163159"/>
    <lineage>
        <taxon>Eukaryota</taxon>
        <taxon>Metazoa</taxon>
        <taxon>Ecdysozoa</taxon>
        <taxon>Arthropoda</taxon>
        <taxon>Hexapoda</taxon>
        <taxon>Insecta</taxon>
        <taxon>Pterygota</taxon>
        <taxon>Neoptera</taxon>
        <taxon>Endopterygota</taxon>
        <taxon>Siphonaptera</taxon>
        <taxon>Pulicidae</taxon>
        <taxon>Xenopsyllinae</taxon>
        <taxon>Xenopsylla</taxon>
    </lineage>
</organism>
<proteinExistence type="predicted"/>
<name>A0A6M2DXT5_XENCH</name>
<keyword evidence="1" id="KW-0472">Membrane</keyword>
<dbReference type="AlphaFoldDB" id="A0A6M2DXT5"/>